<proteinExistence type="predicted"/>
<evidence type="ECO:0000313" key="2">
    <source>
        <dbReference type="EMBL" id="TNN34836.1"/>
    </source>
</evidence>
<comment type="caution">
    <text evidence="2">The sequence shown here is derived from an EMBL/GenBank/DDBJ whole genome shotgun (WGS) entry which is preliminary data.</text>
</comment>
<name>A0A4Z2F0V4_9TELE</name>
<dbReference type="AlphaFoldDB" id="A0A4Z2F0V4"/>
<gene>
    <name evidence="2" type="ORF">EYF80_054996</name>
</gene>
<evidence type="ECO:0000313" key="3">
    <source>
        <dbReference type="Proteomes" id="UP000314294"/>
    </source>
</evidence>
<protein>
    <submittedName>
        <fullName evidence="2">Uncharacterized protein</fullName>
    </submittedName>
</protein>
<evidence type="ECO:0000256" key="1">
    <source>
        <dbReference type="SAM" id="MobiDB-lite"/>
    </source>
</evidence>
<dbReference type="Proteomes" id="UP000314294">
    <property type="component" value="Unassembled WGS sequence"/>
</dbReference>
<dbReference type="EMBL" id="SRLO01001881">
    <property type="protein sequence ID" value="TNN34836.1"/>
    <property type="molecule type" value="Genomic_DNA"/>
</dbReference>
<accession>A0A4Z2F0V4</accession>
<feature type="region of interest" description="Disordered" evidence="1">
    <location>
        <begin position="1"/>
        <end position="32"/>
    </location>
</feature>
<sequence length="132" mass="15184">MADEPAAASSCSGSTKEEEEFPLDKRTTVRRRRGDSRPNIFLSIIWATRSGSDPPDREYARLRALQQETDPPHVTGQRSRIHHEHMYIYLQVVSTNPAQLVLMERRHFPRLFRSLVGSRLTLTRLQTTVISV</sequence>
<organism evidence="2 3">
    <name type="scientific">Liparis tanakae</name>
    <name type="common">Tanaka's snailfish</name>
    <dbReference type="NCBI Taxonomy" id="230148"/>
    <lineage>
        <taxon>Eukaryota</taxon>
        <taxon>Metazoa</taxon>
        <taxon>Chordata</taxon>
        <taxon>Craniata</taxon>
        <taxon>Vertebrata</taxon>
        <taxon>Euteleostomi</taxon>
        <taxon>Actinopterygii</taxon>
        <taxon>Neopterygii</taxon>
        <taxon>Teleostei</taxon>
        <taxon>Neoteleostei</taxon>
        <taxon>Acanthomorphata</taxon>
        <taxon>Eupercaria</taxon>
        <taxon>Perciformes</taxon>
        <taxon>Cottioidei</taxon>
        <taxon>Cottales</taxon>
        <taxon>Liparidae</taxon>
        <taxon>Liparis</taxon>
    </lineage>
</organism>
<keyword evidence="3" id="KW-1185">Reference proteome</keyword>
<reference evidence="2 3" key="1">
    <citation type="submission" date="2019-03" db="EMBL/GenBank/DDBJ databases">
        <title>First draft genome of Liparis tanakae, snailfish: a comprehensive survey of snailfish specific genes.</title>
        <authorList>
            <person name="Kim W."/>
            <person name="Song I."/>
            <person name="Jeong J.-H."/>
            <person name="Kim D."/>
            <person name="Kim S."/>
            <person name="Ryu S."/>
            <person name="Song J.Y."/>
            <person name="Lee S.K."/>
        </authorList>
    </citation>
    <scope>NUCLEOTIDE SEQUENCE [LARGE SCALE GENOMIC DNA]</scope>
    <source>
        <tissue evidence="2">Muscle</tissue>
    </source>
</reference>